<dbReference type="EMBL" id="JAUEDM010000001">
    <property type="protein sequence ID" value="KAK3328993.1"/>
    <property type="molecule type" value="Genomic_DNA"/>
</dbReference>
<reference evidence="3" key="1">
    <citation type="journal article" date="2023" name="Mol. Phylogenet. Evol.">
        <title>Genome-scale phylogeny and comparative genomics of the fungal order Sordariales.</title>
        <authorList>
            <person name="Hensen N."/>
            <person name="Bonometti L."/>
            <person name="Westerberg I."/>
            <person name="Brannstrom I.O."/>
            <person name="Guillou S."/>
            <person name="Cros-Aarteil S."/>
            <person name="Calhoun S."/>
            <person name="Haridas S."/>
            <person name="Kuo A."/>
            <person name="Mondo S."/>
            <person name="Pangilinan J."/>
            <person name="Riley R."/>
            <person name="LaButti K."/>
            <person name="Andreopoulos B."/>
            <person name="Lipzen A."/>
            <person name="Chen C."/>
            <person name="Yan M."/>
            <person name="Daum C."/>
            <person name="Ng V."/>
            <person name="Clum A."/>
            <person name="Steindorff A."/>
            <person name="Ohm R.A."/>
            <person name="Martin F."/>
            <person name="Silar P."/>
            <person name="Natvig D.O."/>
            <person name="Lalanne C."/>
            <person name="Gautier V."/>
            <person name="Ament-Velasquez S.L."/>
            <person name="Kruys A."/>
            <person name="Hutchinson M.I."/>
            <person name="Powell A.J."/>
            <person name="Barry K."/>
            <person name="Miller A.N."/>
            <person name="Grigoriev I.V."/>
            <person name="Debuchy R."/>
            <person name="Gladieux P."/>
            <person name="Hiltunen Thoren M."/>
            <person name="Johannesson H."/>
        </authorList>
    </citation>
    <scope>NUCLEOTIDE SEQUENCE</scope>
    <source>
        <strain evidence="3">CBS 118394</strain>
    </source>
</reference>
<comment type="caution">
    <text evidence="3">The sequence shown here is derived from an EMBL/GenBank/DDBJ whole genome shotgun (WGS) entry which is preliminary data.</text>
</comment>
<evidence type="ECO:0000256" key="1">
    <source>
        <dbReference type="SAM" id="MobiDB-lite"/>
    </source>
</evidence>
<reference evidence="3" key="2">
    <citation type="submission" date="2023-06" db="EMBL/GenBank/DDBJ databases">
        <authorList>
            <consortium name="Lawrence Berkeley National Laboratory"/>
            <person name="Haridas S."/>
            <person name="Hensen N."/>
            <person name="Bonometti L."/>
            <person name="Westerberg I."/>
            <person name="Brannstrom I.O."/>
            <person name="Guillou S."/>
            <person name="Cros-Aarteil S."/>
            <person name="Calhoun S."/>
            <person name="Kuo A."/>
            <person name="Mondo S."/>
            <person name="Pangilinan J."/>
            <person name="Riley R."/>
            <person name="Labutti K."/>
            <person name="Andreopoulos B."/>
            <person name="Lipzen A."/>
            <person name="Chen C."/>
            <person name="Yanf M."/>
            <person name="Daum C."/>
            <person name="Ng V."/>
            <person name="Clum A."/>
            <person name="Steindorff A."/>
            <person name="Ohm R."/>
            <person name="Martin F."/>
            <person name="Silar P."/>
            <person name="Natvig D."/>
            <person name="Lalanne C."/>
            <person name="Gautier V."/>
            <person name="Ament-Velasquez S.L."/>
            <person name="Kruys A."/>
            <person name="Hutchinson M.I."/>
            <person name="Powell A.J."/>
            <person name="Barry K."/>
            <person name="Miller A.N."/>
            <person name="Grigoriev I.V."/>
            <person name="Debuchy R."/>
            <person name="Gladieux P."/>
            <person name="Thoren M.H."/>
            <person name="Johannesson H."/>
        </authorList>
    </citation>
    <scope>NUCLEOTIDE SEQUENCE</scope>
    <source>
        <strain evidence="3">CBS 118394</strain>
    </source>
</reference>
<evidence type="ECO:0000256" key="2">
    <source>
        <dbReference type="SAM" id="SignalP"/>
    </source>
</evidence>
<feature type="chain" id="PRO_5042037741" description="Secreted protein" evidence="2">
    <location>
        <begin position="23"/>
        <end position="138"/>
    </location>
</feature>
<organism evidence="3 4">
    <name type="scientific">Apodospora peruviana</name>
    <dbReference type="NCBI Taxonomy" id="516989"/>
    <lineage>
        <taxon>Eukaryota</taxon>
        <taxon>Fungi</taxon>
        <taxon>Dikarya</taxon>
        <taxon>Ascomycota</taxon>
        <taxon>Pezizomycotina</taxon>
        <taxon>Sordariomycetes</taxon>
        <taxon>Sordariomycetidae</taxon>
        <taxon>Sordariales</taxon>
        <taxon>Lasiosphaeriaceae</taxon>
        <taxon>Apodospora</taxon>
    </lineage>
</organism>
<keyword evidence="4" id="KW-1185">Reference proteome</keyword>
<feature type="compositionally biased region" description="Low complexity" evidence="1">
    <location>
        <begin position="74"/>
        <end position="88"/>
    </location>
</feature>
<gene>
    <name evidence="3" type="ORF">B0H66DRAFT_9767</name>
</gene>
<protein>
    <recommendedName>
        <fullName evidence="5">Secreted protein</fullName>
    </recommendedName>
</protein>
<evidence type="ECO:0000313" key="3">
    <source>
        <dbReference type="EMBL" id="KAK3328993.1"/>
    </source>
</evidence>
<sequence length="138" mass="14775">MMTLPGGQTACWLIFCLPSCLSTFRMPRGTSLSVVTNNRTSSSMGKSSVSGTHTSCRTPMSRVCSDKRHGGPRATLSTSTSTPTPTALHGKNTLSRFSARVAYECRNVNNPNHPGLAVSFCRRHNSGGVRGLLKTLNC</sequence>
<feature type="compositionally biased region" description="Low complexity" evidence="1">
    <location>
        <begin position="41"/>
        <end position="50"/>
    </location>
</feature>
<keyword evidence="2" id="KW-0732">Signal</keyword>
<dbReference type="Proteomes" id="UP001283341">
    <property type="component" value="Unassembled WGS sequence"/>
</dbReference>
<feature type="region of interest" description="Disordered" evidence="1">
    <location>
        <begin position="36"/>
        <end position="90"/>
    </location>
</feature>
<name>A0AAE0IPJ8_9PEZI</name>
<accession>A0AAE0IPJ8</accession>
<dbReference type="AlphaFoldDB" id="A0AAE0IPJ8"/>
<feature type="signal peptide" evidence="2">
    <location>
        <begin position="1"/>
        <end position="22"/>
    </location>
</feature>
<evidence type="ECO:0008006" key="5">
    <source>
        <dbReference type="Google" id="ProtNLM"/>
    </source>
</evidence>
<proteinExistence type="predicted"/>
<evidence type="ECO:0000313" key="4">
    <source>
        <dbReference type="Proteomes" id="UP001283341"/>
    </source>
</evidence>